<accession>A0A9N9D2G4</accession>
<gene>
    <name evidence="1" type="ORF">FMOSSE_LOCUS10075</name>
</gene>
<protein>
    <submittedName>
        <fullName evidence="1">948_t:CDS:1</fullName>
    </submittedName>
</protein>
<keyword evidence="2" id="KW-1185">Reference proteome</keyword>
<comment type="caution">
    <text evidence="1">The sequence shown here is derived from an EMBL/GenBank/DDBJ whole genome shotgun (WGS) entry which is preliminary data.</text>
</comment>
<sequence length="48" mass="5310">MSIKSDVRICQIISLALGGCMNGEINSVFPYISLSDMAQWMLFKILAT</sequence>
<reference evidence="1" key="1">
    <citation type="submission" date="2021-06" db="EMBL/GenBank/DDBJ databases">
        <authorList>
            <person name="Kallberg Y."/>
            <person name="Tangrot J."/>
            <person name="Rosling A."/>
        </authorList>
    </citation>
    <scope>NUCLEOTIDE SEQUENCE</scope>
    <source>
        <strain evidence="1">87-6 pot B 2015</strain>
    </source>
</reference>
<evidence type="ECO:0000313" key="2">
    <source>
        <dbReference type="Proteomes" id="UP000789375"/>
    </source>
</evidence>
<evidence type="ECO:0000313" key="1">
    <source>
        <dbReference type="EMBL" id="CAG8622760.1"/>
    </source>
</evidence>
<dbReference type="EMBL" id="CAJVPP010003176">
    <property type="protein sequence ID" value="CAG8622760.1"/>
    <property type="molecule type" value="Genomic_DNA"/>
</dbReference>
<dbReference type="Proteomes" id="UP000789375">
    <property type="component" value="Unassembled WGS sequence"/>
</dbReference>
<dbReference type="AlphaFoldDB" id="A0A9N9D2G4"/>
<name>A0A9N9D2G4_FUNMO</name>
<proteinExistence type="predicted"/>
<dbReference type="PROSITE" id="PS51257">
    <property type="entry name" value="PROKAR_LIPOPROTEIN"/>
    <property type="match status" value="1"/>
</dbReference>
<organism evidence="1 2">
    <name type="scientific">Funneliformis mosseae</name>
    <name type="common">Endomycorrhizal fungus</name>
    <name type="synonym">Glomus mosseae</name>
    <dbReference type="NCBI Taxonomy" id="27381"/>
    <lineage>
        <taxon>Eukaryota</taxon>
        <taxon>Fungi</taxon>
        <taxon>Fungi incertae sedis</taxon>
        <taxon>Mucoromycota</taxon>
        <taxon>Glomeromycotina</taxon>
        <taxon>Glomeromycetes</taxon>
        <taxon>Glomerales</taxon>
        <taxon>Glomeraceae</taxon>
        <taxon>Funneliformis</taxon>
    </lineage>
</organism>